<keyword evidence="4 6" id="KW-0009">Actin-binding</keyword>
<feature type="region of interest" description="Disordered" evidence="7">
    <location>
        <begin position="1"/>
        <end position="51"/>
    </location>
</feature>
<dbReference type="InParanoid" id="A0A1B6Q155"/>
<dbReference type="GO" id="GO:0032956">
    <property type="term" value="P:regulation of actin cytoskeleton organization"/>
    <property type="evidence" value="ECO:0007669"/>
    <property type="project" value="UniProtKB-ARBA"/>
</dbReference>
<dbReference type="ExpressionAtlas" id="A0A1B6Q155">
    <property type="expression patterns" value="baseline"/>
</dbReference>
<organism evidence="8 9">
    <name type="scientific">Sorghum bicolor</name>
    <name type="common">Sorghum</name>
    <name type="synonym">Sorghum vulgare</name>
    <dbReference type="NCBI Taxonomy" id="4558"/>
    <lineage>
        <taxon>Eukaryota</taxon>
        <taxon>Viridiplantae</taxon>
        <taxon>Streptophyta</taxon>
        <taxon>Embryophyta</taxon>
        <taxon>Tracheophyta</taxon>
        <taxon>Spermatophyta</taxon>
        <taxon>Magnoliopsida</taxon>
        <taxon>Liliopsida</taxon>
        <taxon>Poales</taxon>
        <taxon>Poaceae</taxon>
        <taxon>PACMAD clade</taxon>
        <taxon>Panicoideae</taxon>
        <taxon>Andropogonodae</taxon>
        <taxon>Andropogoneae</taxon>
        <taxon>Sorghinae</taxon>
        <taxon>Sorghum</taxon>
    </lineage>
</organism>
<dbReference type="GO" id="GO:0005938">
    <property type="term" value="C:cell cortex"/>
    <property type="evidence" value="ECO:0000318"/>
    <property type="project" value="GO_Central"/>
</dbReference>
<protein>
    <recommendedName>
        <fullName evidence="6">Profilin</fullName>
    </recommendedName>
</protein>
<dbReference type="GO" id="GO:0005856">
    <property type="term" value="C:cytoskeleton"/>
    <property type="evidence" value="ECO:0007669"/>
    <property type="project" value="UniProtKB-SubCell"/>
</dbReference>
<evidence type="ECO:0000256" key="2">
    <source>
        <dbReference type="ARBA" id="ARBA00010058"/>
    </source>
</evidence>
<dbReference type="InterPro" id="IPR036140">
    <property type="entry name" value="PFN_sf"/>
</dbReference>
<proteinExistence type="inferred from homology"/>
<evidence type="ECO:0000256" key="5">
    <source>
        <dbReference type="ARBA" id="ARBA00023212"/>
    </source>
</evidence>
<dbReference type="EMBL" id="CM000762">
    <property type="protein sequence ID" value="KXG31648.1"/>
    <property type="molecule type" value="Genomic_DNA"/>
</dbReference>
<dbReference type="Pfam" id="PF00235">
    <property type="entry name" value="Profilin"/>
    <property type="match status" value="1"/>
</dbReference>
<keyword evidence="5" id="KW-0206">Cytoskeleton</keyword>
<dbReference type="AlphaFoldDB" id="A0A1B6Q155"/>
<evidence type="ECO:0000313" key="9">
    <source>
        <dbReference type="Proteomes" id="UP000000768"/>
    </source>
</evidence>
<evidence type="ECO:0000313" key="8">
    <source>
        <dbReference type="EMBL" id="KXG31648.1"/>
    </source>
</evidence>
<evidence type="ECO:0000256" key="3">
    <source>
        <dbReference type="ARBA" id="ARBA00022490"/>
    </source>
</evidence>
<reference evidence="8 9" key="1">
    <citation type="journal article" date="2009" name="Nature">
        <title>The Sorghum bicolor genome and the diversification of grasses.</title>
        <authorList>
            <person name="Paterson A.H."/>
            <person name="Bowers J.E."/>
            <person name="Bruggmann R."/>
            <person name="Dubchak I."/>
            <person name="Grimwood J."/>
            <person name="Gundlach H."/>
            <person name="Haberer G."/>
            <person name="Hellsten U."/>
            <person name="Mitros T."/>
            <person name="Poliakov A."/>
            <person name="Schmutz J."/>
            <person name="Spannagl M."/>
            <person name="Tang H."/>
            <person name="Wang X."/>
            <person name="Wicker T."/>
            <person name="Bharti A.K."/>
            <person name="Chapman J."/>
            <person name="Feltus F.A."/>
            <person name="Gowik U."/>
            <person name="Grigoriev I.V."/>
            <person name="Lyons E."/>
            <person name="Maher C.A."/>
            <person name="Martis M."/>
            <person name="Narechania A."/>
            <person name="Otillar R.P."/>
            <person name="Penning B.W."/>
            <person name="Salamov A.A."/>
            <person name="Wang Y."/>
            <person name="Zhang L."/>
            <person name="Carpita N.C."/>
            <person name="Freeling M."/>
            <person name="Gingle A.R."/>
            <person name="Hash C.T."/>
            <person name="Keller B."/>
            <person name="Klein P."/>
            <person name="Kresovich S."/>
            <person name="McCann M.C."/>
            <person name="Ming R."/>
            <person name="Peterson D.G."/>
            <person name="Mehboob-ur-Rahman"/>
            <person name="Ware D."/>
            <person name="Westhoff P."/>
            <person name="Mayer K.F."/>
            <person name="Messing J."/>
            <person name="Rokhsar D.S."/>
        </authorList>
    </citation>
    <scope>NUCLEOTIDE SEQUENCE [LARGE SCALE GENOMIC DNA]</scope>
    <source>
        <strain evidence="9">cv. BTx623</strain>
    </source>
</reference>
<dbReference type="PANTHER" id="PTHR11604:SF35">
    <property type="entry name" value="PROFILIN-3"/>
    <property type="match status" value="1"/>
</dbReference>
<sequence length="185" mass="20449">MERNPSALSSSPHNGISRKHRGRRAAGSGESATASPRARDQVRQENRRGRGAMSWQAYVDEHLLCDIDGQTSASPPRRRRHPRPRRRCLGAARCLPTGQTRRNHFRPVVMNDFNEPGSLAPTGLYLGGSKYMAIQGKPRVFIREKKGPGGVTIKKTSLAIITGIYEEPMARRLASANVVVERLGD</sequence>
<evidence type="ECO:0000256" key="6">
    <source>
        <dbReference type="RuleBase" id="RU003909"/>
    </source>
</evidence>
<keyword evidence="3" id="KW-0963">Cytoplasm</keyword>
<dbReference type="GO" id="GO:0003785">
    <property type="term" value="F:actin monomer binding"/>
    <property type="evidence" value="ECO:0000318"/>
    <property type="project" value="GO_Central"/>
</dbReference>
<feature type="compositionally biased region" description="Basic and acidic residues" evidence="7">
    <location>
        <begin position="37"/>
        <end position="48"/>
    </location>
</feature>
<reference evidence="9" key="2">
    <citation type="journal article" date="2018" name="Plant J.">
        <title>The Sorghum bicolor reference genome: improved assembly, gene annotations, a transcriptome atlas, and signatures of genome organization.</title>
        <authorList>
            <person name="McCormick R.F."/>
            <person name="Truong S.K."/>
            <person name="Sreedasyam A."/>
            <person name="Jenkins J."/>
            <person name="Shu S."/>
            <person name="Sims D."/>
            <person name="Kennedy M."/>
            <person name="Amirebrahimi M."/>
            <person name="Weers B.D."/>
            <person name="McKinley B."/>
            <person name="Mattison A."/>
            <person name="Morishige D.T."/>
            <person name="Grimwood J."/>
            <person name="Schmutz J."/>
            <person name="Mullet J.E."/>
        </authorList>
    </citation>
    <scope>NUCLEOTIDE SEQUENCE [LARGE SCALE GENOMIC DNA]</scope>
    <source>
        <strain evidence="9">cv. BTx623</strain>
    </source>
</reference>
<accession>A0A1B6Q155</accession>
<dbReference type="PRINTS" id="PR00392">
    <property type="entry name" value="PROFILIN"/>
</dbReference>
<dbReference type="InterPro" id="IPR005455">
    <property type="entry name" value="PFN_euk"/>
</dbReference>
<comment type="subcellular location">
    <subcellularLocation>
        <location evidence="1">Cytoplasm</location>
        <location evidence="1">Cytoskeleton</location>
    </subcellularLocation>
</comment>
<dbReference type="SUPFAM" id="SSF55770">
    <property type="entry name" value="Profilin (actin-binding protein)"/>
    <property type="match status" value="1"/>
</dbReference>
<evidence type="ECO:0000256" key="7">
    <source>
        <dbReference type="SAM" id="MobiDB-lite"/>
    </source>
</evidence>
<gene>
    <name evidence="8" type="ORF">SORBI_3003G035200</name>
</gene>
<dbReference type="STRING" id="4558.A0A1B6Q155"/>
<dbReference type="InterPro" id="IPR048278">
    <property type="entry name" value="PFN"/>
</dbReference>
<dbReference type="SMART" id="SM00392">
    <property type="entry name" value="PROF"/>
    <property type="match status" value="1"/>
</dbReference>
<feature type="compositionally biased region" description="Polar residues" evidence="7">
    <location>
        <begin position="1"/>
        <end position="14"/>
    </location>
</feature>
<dbReference type="Gramene" id="KXG31648">
    <property type="protein sequence ID" value="KXG31648"/>
    <property type="gene ID" value="SORBI_3003G035200"/>
</dbReference>
<evidence type="ECO:0000256" key="4">
    <source>
        <dbReference type="ARBA" id="ARBA00023203"/>
    </source>
</evidence>
<dbReference type="PANTHER" id="PTHR11604">
    <property type="entry name" value="PROFILIN"/>
    <property type="match status" value="1"/>
</dbReference>
<dbReference type="Gene3D" id="3.30.450.30">
    <property type="entry name" value="Dynein light chain 2a, cytoplasmic"/>
    <property type="match status" value="1"/>
</dbReference>
<dbReference type="PRINTS" id="PR01640">
    <property type="entry name" value="PROFILINPLNT"/>
</dbReference>
<dbReference type="Proteomes" id="UP000000768">
    <property type="component" value="Chromosome 3"/>
</dbReference>
<keyword evidence="9" id="KW-1185">Reference proteome</keyword>
<comment type="similarity">
    <text evidence="2 6">Belongs to the profilin family.</text>
</comment>
<name>A0A1B6Q155_SORBI</name>
<evidence type="ECO:0000256" key="1">
    <source>
        <dbReference type="ARBA" id="ARBA00004245"/>
    </source>
</evidence>